<organism evidence="2 3">
    <name type="scientific">Nocardia africana</name>
    <dbReference type="NCBI Taxonomy" id="134964"/>
    <lineage>
        <taxon>Bacteria</taxon>
        <taxon>Bacillati</taxon>
        <taxon>Actinomycetota</taxon>
        <taxon>Actinomycetes</taxon>
        <taxon>Mycobacteriales</taxon>
        <taxon>Nocardiaceae</taxon>
        <taxon>Nocardia</taxon>
    </lineage>
</organism>
<dbReference type="EMBL" id="UGRU01000001">
    <property type="protein sequence ID" value="SUA40802.1"/>
    <property type="molecule type" value="Genomic_DNA"/>
</dbReference>
<reference evidence="2 3" key="1">
    <citation type="submission" date="2018-06" db="EMBL/GenBank/DDBJ databases">
        <authorList>
            <consortium name="Pathogen Informatics"/>
            <person name="Doyle S."/>
        </authorList>
    </citation>
    <scope>NUCLEOTIDE SEQUENCE [LARGE SCALE GENOMIC DNA]</scope>
    <source>
        <strain evidence="2 3">NCTC13184</strain>
    </source>
</reference>
<name>A0A378WIQ9_9NOCA</name>
<evidence type="ECO:0000256" key="1">
    <source>
        <dbReference type="SAM" id="MobiDB-lite"/>
    </source>
</evidence>
<evidence type="ECO:0000313" key="3">
    <source>
        <dbReference type="Proteomes" id="UP000255082"/>
    </source>
</evidence>
<evidence type="ECO:0000313" key="2">
    <source>
        <dbReference type="EMBL" id="SUA40802.1"/>
    </source>
</evidence>
<accession>A0A378WIQ9</accession>
<gene>
    <name evidence="2" type="ORF">NCTC13184_00124</name>
</gene>
<protein>
    <submittedName>
        <fullName evidence="2">Uncharacterized protein</fullName>
    </submittedName>
</protein>
<dbReference type="Proteomes" id="UP000255082">
    <property type="component" value="Unassembled WGS sequence"/>
</dbReference>
<proteinExistence type="predicted"/>
<dbReference type="AlphaFoldDB" id="A0A378WIQ9"/>
<sequence>MNGGISSGSQSIETNEGPGVSRQYDSTVASSAGVAGEKEGRSGNIAAMPAPRCAVWNRLKLYRSP</sequence>
<feature type="region of interest" description="Disordered" evidence="1">
    <location>
        <begin position="1"/>
        <end position="47"/>
    </location>
</feature>